<sequence length="54" mass="6144">MNKAMTTEELLKIVQVVLKDELAAVIRKRGDELTITFPGGERFALTLWKETKNP</sequence>
<name>A0A9D2G6J1_9FIRM</name>
<reference evidence="1" key="2">
    <citation type="submission" date="2021-04" db="EMBL/GenBank/DDBJ databases">
        <authorList>
            <person name="Gilroy R."/>
        </authorList>
    </citation>
    <scope>NUCLEOTIDE SEQUENCE</scope>
    <source>
        <strain evidence="1">ChiW7-2402</strain>
    </source>
</reference>
<gene>
    <name evidence="1" type="ORF">H9964_06670</name>
</gene>
<dbReference type="EMBL" id="DXBB01000091">
    <property type="protein sequence ID" value="HIZ73245.1"/>
    <property type="molecule type" value="Genomic_DNA"/>
</dbReference>
<evidence type="ECO:0000313" key="1">
    <source>
        <dbReference type="EMBL" id="HIZ73245.1"/>
    </source>
</evidence>
<evidence type="ECO:0000313" key="2">
    <source>
        <dbReference type="Proteomes" id="UP000824102"/>
    </source>
</evidence>
<dbReference type="AlphaFoldDB" id="A0A9D2G6J1"/>
<comment type="caution">
    <text evidence="1">The sequence shown here is derived from an EMBL/GenBank/DDBJ whole genome shotgun (WGS) entry which is preliminary data.</text>
</comment>
<proteinExistence type="predicted"/>
<protein>
    <submittedName>
        <fullName evidence="1">Uncharacterized protein</fullName>
    </submittedName>
</protein>
<organism evidence="1 2">
    <name type="scientific">Candidatus Gallimonas intestinavium</name>
    <dbReference type="NCBI Taxonomy" id="2838603"/>
    <lineage>
        <taxon>Bacteria</taxon>
        <taxon>Bacillati</taxon>
        <taxon>Bacillota</taxon>
        <taxon>Clostridia</taxon>
        <taxon>Candidatus Gallimonas</taxon>
    </lineage>
</organism>
<reference evidence="1" key="1">
    <citation type="journal article" date="2021" name="PeerJ">
        <title>Extensive microbial diversity within the chicken gut microbiome revealed by metagenomics and culture.</title>
        <authorList>
            <person name="Gilroy R."/>
            <person name="Ravi A."/>
            <person name="Getino M."/>
            <person name="Pursley I."/>
            <person name="Horton D.L."/>
            <person name="Alikhan N.F."/>
            <person name="Baker D."/>
            <person name="Gharbi K."/>
            <person name="Hall N."/>
            <person name="Watson M."/>
            <person name="Adriaenssens E.M."/>
            <person name="Foster-Nyarko E."/>
            <person name="Jarju S."/>
            <person name="Secka A."/>
            <person name="Antonio M."/>
            <person name="Oren A."/>
            <person name="Chaudhuri R.R."/>
            <person name="La Ragione R."/>
            <person name="Hildebrand F."/>
            <person name="Pallen M.J."/>
        </authorList>
    </citation>
    <scope>NUCLEOTIDE SEQUENCE</scope>
    <source>
        <strain evidence="1">ChiW7-2402</strain>
    </source>
</reference>
<accession>A0A9D2G6J1</accession>
<dbReference type="Proteomes" id="UP000824102">
    <property type="component" value="Unassembled WGS sequence"/>
</dbReference>